<dbReference type="Pfam" id="PF07695">
    <property type="entry name" value="7TMR-DISM_7TM"/>
    <property type="match status" value="1"/>
</dbReference>
<dbReference type="GO" id="GO:0005524">
    <property type="term" value="F:ATP binding"/>
    <property type="evidence" value="ECO:0007669"/>
    <property type="project" value="UniProtKB-KW"/>
</dbReference>
<dbReference type="PROSITE" id="PS50110">
    <property type="entry name" value="RESPONSE_REGULATORY"/>
    <property type="match status" value="1"/>
</dbReference>
<dbReference type="PROSITE" id="PS50109">
    <property type="entry name" value="HIS_KIN"/>
    <property type="match status" value="2"/>
</dbReference>
<feature type="domain" description="Histidine kinase" evidence="11">
    <location>
        <begin position="441"/>
        <end position="656"/>
    </location>
</feature>
<gene>
    <name evidence="13" type="ORF">GCM10010918_01310</name>
</gene>
<keyword evidence="14" id="KW-1185">Reference proteome</keyword>
<keyword evidence="3 9" id="KW-0597">Phosphoprotein</keyword>
<comment type="caution">
    <text evidence="13">The sequence shown here is derived from an EMBL/GenBank/DDBJ whole genome shotgun (WGS) entry which is preliminary data.</text>
</comment>
<organism evidence="13 14">
    <name type="scientific">Paenibacillus radicis</name>
    <name type="common">ex Gao et al. 2016</name>
    <dbReference type="NCBI Taxonomy" id="1737354"/>
    <lineage>
        <taxon>Bacteria</taxon>
        <taxon>Bacillati</taxon>
        <taxon>Bacillota</taxon>
        <taxon>Bacilli</taxon>
        <taxon>Bacillales</taxon>
        <taxon>Paenibacillaceae</taxon>
        <taxon>Paenibacillus</taxon>
    </lineage>
</organism>
<comment type="catalytic activity">
    <reaction evidence="1">
        <text>ATP + protein L-histidine = ADP + protein N-phospho-L-histidine.</text>
        <dbReference type="EC" id="2.7.13.3"/>
    </reaction>
</comment>
<dbReference type="Proteomes" id="UP000600247">
    <property type="component" value="Unassembled WGS sequence"/>
</dbReference>
<keyword evidence="4" id="KW-0808">Transferase</keyword>
<keyword evidence="6" id="KW-0418">Kinase</keyword>
<evidence type="ECO:0000313" key="14">
    <source>
        <dbReference type="Proteomes" id="UP000600247"/>
    </source>
</evidence>
<keyword evidence="8" id="KW-0902">Two-component regulatory system</keyword>
<dbReference type="InterPro" id="IPR004358">
    <property type="entry name" value="Sig_transdc_His_kin-like_C"/>
</dbReference>
<dbReference type="InterPro" id="IPR003661">
    <property type="entry name" value="HisK_dim/P_dom"/>
</dbReference>
<dbReference type="InterPro" id="IPR001789">
    <property type="entry name" value="Sig_transdc_resp-reg_receiver"/>
</dbReference>
<dbReference type="SUPFAM" id="SSF52172">
    <property type="entry name" value="CheY-like"/>
    <property type="match status" value="1"/>
</dbReference>
<evidence type="ECO:0000256" key="8">
    <source>
        <dbReference type="ARBA" id="ARBA00023012"/>
    </source>
</evidence>
<dbReference type="SUPFAM" id="SSF47384">
    <property type="entry name" value="Homodimeric domain of signal transducing histidine kinase"/>
    <property type="match status" value="1"/>
</dbReference>
<dbReference type="InterPro" id="IPR036890">
    <property type="entry name" value="HATPase_C_sf"/>
</dbReference>
<dbReference type="RefSeq" id="WP_188887026.1">
    <property type="nucleotide sequence ID" value="NZ_BMHY01000001.1"/>
</dbReference>
<dbReference type="Pfam" id="PF06580">
    <property type="entry name" value="His_kinase"/>
    <property type="match status" value="1"/>
</dbReference>
<evidence type="ECO:0000313" key="13">
    <source>
        <dbReference type="EMBL" id="GGG52355.1"/>
    </source>
</evidence>
<dbReference type="Pfam" id="PF02518">
    <property type="entry name" value="HATPase_c"/>
    <property type="match status" value="2"/>
</dbReference>
<dbReference type="CDD" id="cd00082">
    <property type="entry name" value="HisKA"/>
    <property type="match status" value="1"/>
</dbReference>
<feature type="transmembrane region" description="Helical" evidence="10">
    <location>
        <begin position="336"/>
        <end position="356"/>
    </location>
</feature>
<keyword evidence="7" id="KW-0067">ATP-binding</keyword>
<dbReference type="InterPro" id="IPR010559">
    <property type="entry name" value="Sig_transdc_His_kin_internal"/>
</dbReference>
<evidence type="ECO:0000256" key="3">
    <source>
        <dbReference type="ARBA" id="ARBA00022553"/>
    </source>
</evidence>
<evidence type="ECO:0000256" key="5">
    <source>
        <dbReference type="ARBA" id="ARBA00022741"/>
    </source>
</evidence>
<feature type="transmembrane region" description="Helical" evidence="10">
    <location>
        <begin position="275"/>
        <end position="294"/>
    </location>
</feature>
<feature type="domain" description="Histidine kinase" evidence="11">
    <location>
        <begin position="925"/>
        <end position="1025"/>
    </location>
</feature>
<sequence>MMLHHLRAQDKASLSVIVLLSIFLFFVGIVSDSSKIKDTPSPVKGFLDLKEWDLEQDGRVPLSGEWTFYFSSSKPHEVFLSPTPACGEHLCVPELWNRYSFEVNPFRYVTYELKVQMDAVPSPLIGLRIPAMPVPYQVMADGMTLVDNGEEFDHKERAIAAYSSRTVYFKPASEQFDIIMQVSNGLLVGGKAGSPIELGGKVEMASLRDRELAGIMFFMGIAMMLGLYSITVYFYRRVQRAHLYFGIICLLVAIRLLVADQLFVQQLFPQVTNQIIMLLEYITYYAGITFAVLFMKHLFPGEFNALAVRALTITGSCFSLSLLVLPAAVYTKGLPLFQGITLIICVYFAYGLILAVCRRKDGACLQLYGIILILVGFLHDYLLQKVDVPIDRPILTIVTLILLLIQAAELARRHSEAYKTLDREDEQQHSSNCQKDDYLMHASQELQLPLQGIINISQSILDGQSSRMTDEQLRGIQLILSISGRLSTQINDLLDFINLKNETLNLQIISLDVKAVIESHLPIFLRLVGHKPIILKTDFPEALPRVAADEARLLQIVYNLVTNAIQFTEQGQILILAREEEGFVRIVIRDTGIPLEESDLSGASLEPCCQPEQMDEGGGLGFTVMKLLVELHGGELSIRSIVGEGSESSFTLPISAEQDEAAYLFTDLHEDNSQLLAVERVNAVQPVIEDRWNGNAPVILTVDDDLLSQQTVRQILQNERYRLVFAFNAHEALRYLNESNFIDLVLLDVTISGMSAYELIRHIRDKYSTRELPIVLVTAKKEQEDLLAGYASGANDFLIKPYFANELRARVKTLLDLKRSNDAAAASETAFLQAQIKPHFLYNTLNTILALSLDEPQQAHDVLTRLSQYLQRSFAFNDKSRYVSLSDEMELVKSYLYIERVRYGERLSITYQIDEALNLPIPPFIIQPLVENAVRHGVMKRKEGGNVTISIRAMGEEIMIMVRDDGVGIDPSRMATLLDESPGGQRGLALVNIHRRLLQEYGRGIELKSEPGAGTQIIIWLPESKGNAEGVEIKGDLRRWM</sequence>
<dbReference type="InterPro" id="IPR011623">
    <property type="entry name" value="7TMR_DISM_rcpt_extracell_dom1"/>
</dbReference>
<evidence type="ECO:0000256" key="9">
    <source>
        <dbReference type="PROSITE-ProRule" id="PRU00169"/>
    </source>
</evidence>
<dbReference type="GO" id="GO:0000155">
    <property type="term" value="F:phosphorelay sensor kinase activity"/>
    <property type="evidence" value="ECO:0007669"/>
    <property type="project" value="InterPro"/>
</dbReference>
<keyword evidence="10" id="KW-1133">Transmembrane helix</keyword>
<dbReference type="InterPro" id="IPR036097">
    <property type="entry name" value="HisK_dim/P_sf"/>
</dbReference>
<feature type="transmembrane region" description="Helical" evidence="10">
    <location>
        <begin position="242"/>
        <end position="263"/>
    </location>
</feature>
<dbReference type="EMBL" id="BMHY01000001">
    <property type="protein sequence ID" value="GGG52355.1"/>
    <property type="molecule type" value="Genomic_DNA"/>
</dbReference>
<dbReference type="PANTHER" id="PTHR43547">
    <property type="entry name" value="TWO-COMPONENT HISTIDINE KINASE"/>
    <property type="match status" value="1"/>
</dbReference>
<feature type="modified residue" description="4-aspartylphosphate" evidence="9">
    <location>
        <position position="748"/>
    </location>
</feature>
<feature type="transmembrane region" description="Helical" evidence="10">
    <location>
        <begin position="363"/>
        <end position="382"/>
    </location>
</feature>
<evidence type="ECO:0000256" key="7">
    <source>
        <dbReference type="ARBA" id="ARBA00022840"/>
    </source>
</evidence>
<dbReference type="SUPFAM" id="SSF55874">
    <property type="entry name" value="ATPase domain of HSP90 chaperone/DNA topoisomerase II/histidine kinase"/>
    <property type="match status" value="2"/>
</dbReference>
<dbReference type="InterPro" id="IPR011006">
    <property type="entry name" value="CheY-like_superfamily"/>
</dbReference>
<dbReference type="Gene3D" id="3.40.50.2300">
    <property type="match status" value="1"/>
</dbReference>
<name>A0A917LQR4_9BACL</name>
<proteinExistence type="predicted"/>
<evidence type="ECO:0000256" key="4">
    <source>
        <dbReference type="ARBA" id="ARBA00022679"/>
    </source>
</evidence>
<dbReference type="Gene3D" id="3.30.565.10">
    <property type="entry name" value="Histidine kinase-like ATPase, C-terminal domain"/>
    <property type="match status" value="2"/>
</dbReference>
<protein>
    <recommendedName>
        <fullName evidence="2">histidine kinase</fullName>
        <ecNumber evidence="2">2.7.13.3</ecNumber>
    </recommendedName>
</protein>
<dbReference type="AlphaFoldDB" id="A0A917LQR4"/>
<evidence type="ECO:0000256" key="1">
    <source>
        <dbReference type="ARBA" id="ARBA00000085"/>
    </source>
</evidence>
<dbReference type="InterPro" id="IPR005467">
    <property type="entry name" value="His_kinase_dom"/>
</dbReference>
<dbReference type="EC" id="2.7.13.3" evidence="2"/>
<accession>A0A917LQR4</accession>
<evidence type="ECO:0000259" key="12">
    <source>
        <dbReference type="PROSITE" id="PS50110"/>
    </source>
</evidence>
<reference evidence="13 14" key="1">
    <citation type="journal article" date="2014" name="Int. J. Syst. Evol. Microbiol.">
        <title>Complete genome sequence of Corynebacterium casei LMG S-19264T (=DSM 44701T), isolated from a smear-ripened cheese.</title>
        <authorList>
            <consortium name="US DOE Joint Genome Institute (JGI-PGF)"/>
            <person name="Walter F."/>
            <person name="Albersmeier A."/>
            <person name="Kalinowski J."/>
            <person name="Ruckert C."/>
        </authorList>
    </citation>
    <scope>NUCLEOTIDE SEQUENCE [LARGE SCALE GENOMIC DNA]</scope>
    <source>
        <strain evidence="13 14">CGMCC 1.15286</strain>
    </source>
</reference>
<feature type="transmembrane region" description="Helical" evidence="10">
    <location>
        <begin position="306"/>
        <end position="330"/>
    </location>
</feature>
<dbReference type="Pfam" id="PF00072">
    <property type="entry name" value="Response_reg"/>
    <property type="match status" value="1"/>
</dbReference>
<evidence type="ECO:0000256" key="6">
    <source>
        <dbReference type="ARBA" id="ARBA00022777"/>
    </source>
</evidence>
<keyword evidence="10" id="KW-0472">Membrane</keyword>
<dbReference type="PANTHER" id="PTHR43547:SF2">
    <property type="entry name" value="HYBRID SIGNAL TRANSDUCTION HISTIDINE KINASE C"/>
    <property type="match status" value="1"/>
</dbReference>
<feature type="transmembrane region" description="Helical" evidence="10">
    <location>
        <begin position="212"/>
        <end position="235"/>
    </location>
</feature>
<dbReference type="PRINTS" id="PR00344">
    <property type="entry name" value="BCTRLSENSOR"/>
</dbReference>
<keyword evidence="10" id="KW-0812">Transmembrane</keyword>
<feature type="transmembrane region" description="Helical" evidence="10">
    <location>
        <begin position="12"/>
        <end position="31"/>
    </location>
</feature>
<feature type="domain" description="Response regulatory" evidence="12">
    <location>
        <begin position="698"/>
        <end position="815"/>
    </location>
</feature>
<dbReference type="GO" id="GO:0016020">
    <property type="term" value="C:membrane"/>
    <property type="evidence" value="ECO:0007669"/>
    <property type="project" value="InterPro"/>
</dbReference>
<evidence type="ECO:0000256" key="10">
    <source>
        <dbReference type="SAM" id="Phobius"/>
    </source>
</evidence>
<dbReference type="SMART" id="SM00448">
    <property type="entry name" value="REC"/>
    <property type="match status" value="1"/>
</dbReference>
<dbReference type="InterPro" id="IPR003594">
    <property type="entry name" value="HATPase_dom"/>
</dbReference>
<keyword evidence="5" id="KW-0547">Nucleotide-binding</keyword>
<evidence type="ECO:0000256" key="2">
    <source>
        <dbReference type="ARBA" id="ARBA00012438"/>
    </source>
</evidence>
<dbReference type="Gene3D" id="1.10.287.130">
    <property type="match status" value="1"/>
</dbReference>
<dbReference type="SMART" id="SM00387">
    <property type="entry name" value="HATPase_c"/>
    <property type="match status" value="2"/>
</dbReference>
<evidence type="ECO:0000259" key="11">
    <source>
        <dbReference type="PROSITE" id="PS50109"/>
    </source>
</evidence>